<dbReference type="Proteomes" id="UP000830395">
    <property type="component" value="Chromosome 14"/>
</dbReference>
<gene>
    <name evidence="1" type="ORF">PDJAM_G00052760</name>
</gene>
<protein>
    <submittedName>
        <fullName evidence="1">Uncharacterized protein</fullName>
    </submittedName>
</protein>
<evidence type="ECO:0000313" key="2">
    <source>
        <dbReference type="Proteomes" id="UP000830395"/>
    </source>
</evidence>
<organism evidence="1 2">
    <name type="scientific">Pangasius djambal</name>
    <dbReference type="NCBI Taxonomy" id="1691987"/>
    <lineage>
        <taxon>Eukaryota</taxon>
        <taxon>Metazoa</taxon>
        <taxon>Chordata</taxon>
        <taxon>Craniata</taxon>
        <taxon>Vertebrata</taxon>
        <taxon>Euteleostomi</taxon>
        <taxon>Actinopterygii</taxon>
        <taxon>Neopterygii</taxon>
        <taxon>Teleostei</taxon>
        <taxon>Ostariophysi</taxon>
        <taxon>Siluriformes</taxon>
        <taxon>Pangasiidae</taxon>
        <taxon>Pangasius</taxon>
    </lineage>
</organism>
<reference evidence="1" key="1">
    <citation type="submission" date="2020-02" db="EMBL/GenBank/DDBJ databases">
        <title>Genome sequencing of the panga catfish, Pangasius djambal.</title>
        <authorList>
            <person name="Wen M."/>
            <person name="Zahm M."/>
            <person name="Roques C."/>
            <person name="Cabau C."/>
            <person name="Klopp C."/>
            <person name="Donnadieu C."/>
            <person name="Jouanno E."/>
            <person name="Avarre J.-C."/>
            <person name="Campet M."/>
            <person name="Ha T."/>
            <person name="Dugue R."/>
            <person name="Lampietro C."/>
            <person name="Louis A."/>
            <person name="Herpin A."/>
            <person name="Echchiki A."/>
            <person name="Berthelot C."/>
            <person name="Parey E."/>
            <person name="Roest-Crollius H."/>
            <person name="Braasch I."/>
            <person name="Postlethwait J.H."/>
            <person name="Bobe J."/>
            <person name="Montfort J."/>
            <person name="Bouchez O."/>
            <person name="Begum T."/>
            <person name="Schartl M."/>
            <person name="Gustiano R."/>
            <person name="Guiguen Y."/>
        </authorList>
    </citation>
    <scope>NUCLEOTIDE SEQUENCE</scope>
    <source>
        <strain evidence="1">Pdj_M5554</strain>
    </source>
</reference>
<accession>A0ACC5YVY9</accession>
<name>A0ACC5YVY9_9TELE</name>
<keyword evidence="2" id="KW-1185">Reference proteome</keyword>
<proteinExistence type="predicted"/>
<sequence>MLAVKVTVGKQQSSSRVNRETIRAELLLCQRCLLIGFGAVFPPQTVSGHLCGEQYFPHTPLDVHSRKLSLTVGGKKPRSSCFSVADVGMPESRGD</sequence>
<comment type="caution">
    <text evidence="1">The sequence shown here is derived from an EMBL/GenBank/DDBJ whole genome shotgun (WGS) entry which is preliminary data.</text>
</comment>
<dbReference type="EMBL" id="CM040988">
    <property type="protein sequence ID" value="MCJ8739914.1"/>
    <property type="molecule type" value="Genomic_DNA"/>
</dbReference>
<evidence type="ECO:0000313" key="1">
    <source>
        <dbReference type="EMBL" id="MCJ8739914.1"/>
    </source>
</evidence>